<evidence type="ECO:0000313" key="2">
    <source>
        <dbReference type="EMBL" id="KAL0167763.1"/>
    </source>
</evidence>
<feature type="non-terminal residue" evidence="2">
    <location>
        <position position="141"/>
    </location>
</feature>
<dbReference type="EMBL" id="JAMKFB020000018">
    <property type="protein sequence ID" value="KAL0167763.1"/>
    <property type="molecule type" value="Genomic_DNA"/>
</dbReference>
<keyword evidence="3" id="KW-1185">Reference proteome</keyword>
<dbReference type="AlphaFoldDB" id="A0ABD0P4C4"/>
<dbReference type="PANTHER" id="PTHR21590">
    <property type="entry name" value="SEA DOMAIN-CONTAINING PROTEIN"/>
    <property type="match status" value="1"/>
</dbReference>
<protein>
    <submittedName>
        <fullName evidence="2">Uncharacterized protein</fullName>
    </submittedName>
</protein>
<dbReference type="Pfam" id="PF12877">
    <property type="entry name" value="KIAA1549"/>
    <property type="match status" value="1"/>
</dbReference>
<dbReference type="PANTHER" id="PTHR21590:SF4">
    <property type="entry name" value="UPF0606 PROTEIN KIAA1549"/>
    <property type="match status" value="1"/>
</dbReference>
<feature type="compositionally biased region" description="Basic and acidic residues" evidence="1">
    <location>
        <begin position="15"/>
        <end position="28"/>
    </location>
</feature>
<name>A0ABD0P4C4_CIRMR</name>
<evidence type="ECO:0000313" key="3">
    <source>
        <dbReference type="Proteomes" id="UP001529510"/>
    </source>
</evidence>
<dbReference type="InterPro" id="IPR024606">
    <property type="entry name" value="KIAA1549"/>
</dbReference>
<proteinExistence type="predicted"/>
<accession>A0ABD0P4C4</accession>
<comment type="caution">
    <text evidence="2">The sequence shown here is derived from an EMBL/GenBank/DDBJ whole genome shotgun (WGS) entry which is preliminary data.</text>
</comment>
<reference evidence="2 3" key="1">
    <citation type="submission" date="2024-05" db="EMBL/GenBank/DDBJ databases">
        <title>Genome sequencing and assembly of Indian major carp, Cirrhinus mrigala (Hamilton, 1822).</title>
        <authorList>
            <person name="Mohindra V."/>
            <person name="Chowdhury L.M."/>
            <person name="Lal K."/>
            <person name="Jena J.K."/>
        </authorList>
    </citation>
    <scope>NUCLEOTIDE SEQUENCE [LARGE SCALE GENOMIC DNA]</scope>
    <source>
        <strain evidence="2">CM1030</strain>
        <tissue evidence="2">Blood</tissue>
    </source>
</reference>
<gene>
    <name evidence="2" type="ORF">M9458_035985</name>
</gene>
<feature type="region of interest" description="Disordered" evidence="1">
    <location>
        <begin position="1"/>
        <end position="30"/>
    </location>
</feature>
<sequence>MNGMDEPLSSASIFEHVDRMSRPTDGLKRPPNKIQLIAMQPMPALPLPSPTADDRAAENAKLNKEIQVALRHKSEIEHHRNKIRLRAKRKGHYDFPAMDDLIDGLGDPKEHDRIYQKAQMQIDKILDPDIHMPSLYTEPKK</sequence>
<evidence type="ECO:0000256" key="1">
    <source>
        <dbReference type="SAM" id="MobiDB-lite"/>
    </source>
</evidence>
<dbReference type="Proteomes" id="UP001529510">
    <property type="component" value="Unassembled WGS sequence"/>
</dbReference>
<organism evidence="2 3">
    <name type="scientific">Cirrhinus mrigala</name>
    <name type="common">Mrigala</name>
    <dbReference type="NCBI Taxonomy" id="683832"/>
    <lineage>
        <taxon>Eukaryota</taxon>
        <taxon>Metazoa</taxon>
        <taxon>Chordata</taxon>
        <taxon>Craniata</taxon>
        <taxon>Vertebrata</taxon>
        <taxon>Euteleostomi</taxon>
        <taxon>Actinopterygii</taxon>
        <taxon>Neopterygii</taxon>
        <taxon>Teleostei</taxon>
        <taxon>Ostariophysi</taxon>
        <taxon>Cypriniformes</taxon>
        <taxon>Cyprinidae</taxon>
        <taxon>Labeoninae</taxon>
        <taxon>Labeonini</taxon>
        <taxon>Cirrhinus</taxon>
    </lineage>
</organism>